<dbReference type="AlphaFoldDB" id="A0A840IMK7"/>
<dbReference type="GO" id="GO:0035312">
    <property type="term" value="F:5'-3' DNA exonuclease activity"/>
    <property type="evidence" value="ECO:0007669"/>
    <property type="project" value="TreeGrafter"/>
</dbReference>
<dbReference type="PANTHER" id="PTHR42924">
    <property type="entry name" value="EXONUCLEASE"/>
    <property type="match status" value="1"/>
</dbReference>
<proteinExistence type="predicted"/>
<comment type="caution">
    <text evidence="1">The sequence shown here is derived from an EMBL/GenBank/DDBJ whole genome shotgun (WGS) entry which is preliminary data.</text>
</comment>
<dbReference type="InterPro" id="IPR016195">
    <property type="entry name" value="Pol/histidinol_Pase-like"/>
</dbReference>
<gene>
    <name evidence="1" type="ORF">BDZ31_004819</name>
</gene>
<dbReference type="SUPFAM" id="SSF89550">
    <property type="entry name" value="PHP domain-like"/>
    <property type="match status" value="1"/>
</dbReference>
<reference evidence="1 2" key="1">
    <citation type="submission" date="2020-08" db="EMBL/GenBank/DDBJ databases">
        <title>Genomic Encyclopedia of Archaeal and Bacterial Type Strains, Phase II (KMG-II): from individual species to whole genera.</title>
        <authorList>
            <person name="Goeker M."/>
        </authorList>
    </citation>
    <scope>NUCLEOTIDE SEQUENCE [LARGE SCALE GENOMIC DNA]</scope>
    <source>
        <strain evidence="1 2">DSM 23288</strain>
    </source>
</reference>
<dbReference type="PANTHER" id="PTHR42924:SF3">
    <property type="entry name" value="POLYMERASE_HISTIDINOL PHOSPHATASE N-TERMINAL DOMAIN-CONTAINING PROTEIN"/>
    <property type="match status" value="1"/>
</dbReference>
<name>A0A840IMK7_9ACTN</name>
<protein>
    <recommendedName>
        <fullName evidence="3">Polymerase/histidinol phosphatase N-terminal domain-containing protein</fullName>
    </recommendedName>
</protein>
<evidence type="ECO:0000313" key="2">
    <source>
        <dbReference type="Proteomes" id="UP000585272"/>
    </source>
</evidence>
<dbReference type="NCBIfam" id="NF038032">
    <property type="entry name" value="CehA_McbA_metalo"/>
    <property type="match status" value="1"/>
</dbReference>
<dbReference type="Proteomes" id="UP000585272">
    <property type="component" value="Unassembled WGS sequence"/>
</dbReference>
<accession>A0A840IMK7</accession>
<dbReference type="GO" id="GO:0004534">
    <property type="term" value="F:5'-3' RNA exonuclease activity"/>
    <property type="evidence" value="ECO:0007669"/>
    <property type="project" value="TreeGrafter"/>
</dbReference>
<evidence type="ECO:0000313" key="1">
    <source>
        <dbReference type="EMBL" id="MBB4665198.1"/>
    </source>
</evidence>
<dbReference type="Gene3D" id="3.20.20.140">
    <property type="entry name" value="Metal-dependent hydrolases"/>
    <property type="match status" value="1"/>
</dbReference>
<keyword evidence="2" id="KW-1185">Reference proteome</keyword>
<dbReference type="InterPro" id="IPR052018">
    <property type="entry name" value="PHP_domain"/>
</dbReference>
<dbReference type="EMBL" id="JACHNU010000012">
    <property type="protein sequence ID" value="MBB4665198.1"/>
    <property type="molecule type" value="Genomic_DNA"/>
</dbReference>
<dbReference type="RefSeq" id="WP_183345919.1">
    <property type="nucleotide sequence ID" value="NZ_JACHNU010000012.1"/>
</dbReference>
<sequence>MDPVHDLSAVVHVHSTCSDGTATVAELLDAARDSGAGALLLTDHDTLAARGDGWAGTHDGVALVVGTEVSPKGGHYLAFGVSGEIPHAGRSAAEIAAAVREAGGVGFAAHPFSEGGRLLLPALARRIVLPHAWPALDQPGGCDGIELWSVTTDAAEAWRSPAEVLRWLRDPVAATADGPPPRQLAAWDALSARRRVPALGGLDGHAPGVRINGSVRSPLSHARTFDLLRTHLLLDEPLTGDPARDEATVVAALRAGAMWLARPCVAPADGARFWGERADGETVPMGGEALVAPDEETVLRVRLPRAAELRVVRDGEELLRADGDALDLRVTGPGVHRVEARVGGAMWLLSNPVHLRARR</sequence>
<organism evidence="1 2">
    <name type="scientific">Conexibacter arvalis</name>
    <dbReference type="NCBI Taxonomy" id="912552"/>
    <lineage>
        <taxon>Bacteria</taxon>
        <taxon>Bacillati</taxon>
        <taxon>Actinomycetota</taxon>
        <taxon>Thermoleophilia</taxon>
        <taxon>Solirubrobacterales</taxon>
        <taxon>Conexibacteraceae</taxon>
        <taxon>Conexibacter</taxon>
    </lineage>
</organism>
<evidence type="ECO:0008006" key="3">
    <source>
        <dbReference type="Google" id="ProtNLM"/>
    </source>
</evidence>